<reference evidence="2" key="2">
    <citation type="submission" date="2022-10" db="EMBL/GenBank/DDBJ databases">
        <authorList>
            <consortium name="ENA_rothamsted_submissions"/>
            <consortium name="culmorum"/>
            <person name="King R."/>
        </authorList>
    </citation>
    <scope>NUCLEOTIDE SEQUENCE</scope>
</reference>
<gene>
    <name evidence="2" type="ORF">APHIGO_LOCUS6867</name>
</gene>
<dbReference type="AlphaFoldDB" id="A0A9P0J2R6"/>
<accession>A0A9P0J2R6</accession>
<feature type="region of interest" description="Disordered" evidence="1">
    <location>
        <begin position="125"/>
        <end position="153"/>
    </location>
</feature>
<feature type="compositionally biased region" description="Basic and acidic residues" evidence="1">
    <location>
        <begin position="31"/>
        <end position="41"/>
    </location>
</feature>
<feature type="region of interest" description="Disordered" evidence="1">
    <location>
        <begin position="1"/>
        <end position="41"/>
    </location>
</feature>
<reference evidence="2" key="1">
    <citation type="submission" date="2022-02" db="EMBL/GenBank/DDBJ databases">
        <authorList>
            <person name="King R."/>
        </authorList>
    </citation>
    <scope>NUCLEOTIDE SEQUENCE</scope>
</reference>
<name>A0A9P0J2R6_APHGO</name>
<keyword evidence="3" id="KW-1185">Reference proteome</keyword>
<evidence type="ECO:0000313" key="2">
    <source>
        <dbReference type="EMBL" id="CAH1725866.1"/>
    </source>
</evidence>
<proteinExistence type="predicted"/>
<dbReference type="EMBL" id="OU899035">
    <property type="protein sequence ID" value="CAH1725866.1"/>
    <property type="molecule type" value="Genomic_DNA"/>
</dbReference>
<organism evidence="2 3">
    <name type="scientific">Aphis gossypii</name>
    <name type="common">Cotton aphid</name>
    <dbReference type="NCBI Taxonomy" id="80765"/>
    <lineage>
        <taxon>Eukaryota</taxon>
        <taxon>Metazoa</taxon>
        <taxon>Ecdysozoa</taxon>
        <taxon>Arthropoda</taxon>
        <taxon>Hexapoda</taxon>
        <taxon>Insecta</taxon>
        <taxon>Pterygota</taxon>
        <taxon>Neoptera</taxon>
        <taxon>Paraneoptera</taxon>
        <taxon>Hemiptera</taxon>
        <taxon>Sternorrhyncha</taxon>
        <taxon>Aphidomorpha</taxon>
        <taxon>Aphidoidea</taxon>
        <taxon>Aphididae</taxon>
        <taxon>Aphidini</taxon>
        <taxon>Aphis</taxon>
        <taxon>Aphis</taxon>
    </lineage>
</organism>
<evidence type="ECO:0000313" key="3">
    <source>
        <dbReference type="Proteomes" id="UP001154329"/>
    </source>
</evidence>
<protein>
    <submittedName>
        <fullName evidence="2">Uncharacterized protein</fullName>
    </submittedName>
</protein>
<evidence type="ECO:0000256" key="1">
    <source>
        <dbReference type="SAM" id="MobiDB-lite"/>
    </source>
</evidence>
<dbReference type="Proteomes" id="UP001154329">
    <property type="component" value="Chromosome 2"/>
</dbReference>
<sequence>MQNVNDVCDNAENKILSSSSSDDALITEPLTKPDDGQRKEVTADTEIVPTIKRPDGSMPNISASITNDGDTAAIEEPAAVTVQEVSAKPLEHCPGSIELANYVGPEMQYYVGLVNAEVIVPPAAAGEDDDIRSPSVTSDPLVSAAEPKHDGSGELDAAKFRSFDSRRPRLWRSMPNIAIHYTDKVFYKTGETECITPMPVSPDSLTDSITTEVQTKPAEVTPVKIKRISLWKRAKKLTRRVFCCGAA</sequence>